<dbReference type="GO" id="GO:0016757">
    <property type="term" value="F:glycosyltransferase activity"/>
    <property type="evidence" value="ECO:0007669"/>
    <property type="project" value="TreeGrafter"/>
</dbReference>
<dbReference type="Pfam" id="PF13439">
    <property type="entry name" value="Glyco_transf_4"/>
    <property type="match status" value="1"/>
</dbReference>
<feature type="domain" description="Glycosyltransferase subfamily 4-like N-terminal" evidence="2">
    <location>
        <begin position="19"/>
        <end position="174"/>
    </location>
</feature>
<dbReference type="AlphaFoldDB" id="A0A2M8PIC0"/>
<evidence type="ECO:0000313" key="3">
    <source>
        <dbReference type="EMBL" id="PJF37281.1"/>
    </source>
</evidence>
<dbReference type="Pfam" id="PF00534">
    <property type="entry name" value="Glycos_transf_1"/>
    <property type="match status" value="1"/>
</dbReference>
<evidence type="ECO:0000259" key="1">
    <source>
        <dbReference type="Pfam" id="PF00534"/>
    </source>
</evidence>
<organism evidence="3 4">
    <name type="scientific">Candidatus Thermofonsia Clade 1 bacterium</name>
    <dbReference type="NCBI Taxonomy" id="2364210"/>
    <lineage>
        <taxon>Bacteria</taxon>
        <taxon>Bacillati</taxon>
        <taxon>Chloroflexota</taxon>
        <taxon>Candidatus Thermofontia</taxon>
        <taxon>Candidatus Thermofonsia Clade 1</taxon>
    </lineage>
</organism>
<dbReference type="Proteomes" id="UP000229681">
    <property type="component" value="Unassembled WGS sequence"/>
</dbReference>
<dbReference type="Gene3D" id="3.40.50.2000">
    <property type="entry name" value="Glycogen Phosphorylase B"/>
    <property type="match status" value="2"/>
</dbReference>
<name>A0A2M8PIC0_9CHLR</name>
<evidence type="ECO:0008006" key="5">
    <source>
        <dbReference type="Google" id="ProtNLM"/>
    </source>
</evidence>
<dbReference type="PANTHER" id="PTHR12526">
    <property type="entry name" value="GLYCOSYLTRANSFERASE"/>
    <property type="match status" value="1"/>
</dbReference>
<evidence type="ECO:0000313" key="4">
    <source>
        <dbReference type="Proteomes" id="UP000229681"/>
    </source>
</evidence>
<reference evidence="3 4" key="1">
    <citation type="submission" date="2017-11" db="EMBL/GenBank/DDBJ databases">
        <title>Evolution of Phototrophy in the Chloroflexi Phylum Driven by Horizontal Gene Transfer.</title>
        <authorList>
            <person name="Ward L.M."/>
            <person name="Hemp J."/>
            <person name="Shih P.M."/>
            <person name="Mcglynn S.E."/>
            <person name="Fischer W."/>
        </authorList>
    </citation>
    <scope>NUCLEOTIDE SEQUENCE [LARGE SCALE GENOMIC DNA]</scope>
    <source>
        <strain evidence="3">JP3_13</strain>
    </source>
</reference>
<dbReference type="SUPFAM" id="SSF53756">
    <property type="entry name" value="UDP-Glycosyltransferase/glycogen phosphorylase"/>
    <property type="match status" value="1"/>
</dbReference>
<dbReference type="InterPro" id="IPR028098">
    <property type="entry name" value="Glyco_trans_4-like_N"/>
</dbReference>
<dbReference type="InterPro" id="IPR001296">
    <property type="entry name" value="Glyco_trans_1"/>
</dbReference>
<sequence>MAQAKRAYKVLLVALARSYGGAEVRVQTQATALHEATAGCAVAVLRHSPLHRRLSQLGVPCAAIDSGRASPALWLRLRAIIRSGGYQVVDAHNVQSIFWGHLAARSAGVRGCVATIHSDYGAEYPNLKGAFYEAVLRLDRLMARQFITVTETLQAKAERQGLGKRATLIHNAVPIPPLPLPEPEPEVRALWQAAPEDFVIGIVARLKPVKGHRYLLQAMAQVRDLPVRLVIIGDGPLRAELEAQAAALGIAERIYFAGFRDDVTRLLPSLDCLCLASLSEALPYAVLEAASYARPLLCTAVGGLATLLQDGVTARLVPAQDATALAAGIRDLVADRAWARQLGLNAYRLVAERFSQAAMLKNILQVYDKATSR</sequence>
<proteinExistence type="predicted"/>
<dbReference type="EMBL" id="PGTM01000007">
    <property type="protein sequence ID" value="PJF37281.1"/>
    <property type="molecule type" value="Genomic_DNA"/>
</dbReference>
<gene>
    <name evidence="3" type="ORF">CUN49_01100</name>
</gene>
<accession>A0A2M8PIC0</accession>
<protein>
    <recommendedName>
        <fullName evidence="5">Glycosyltransferase family 1 protein</fullName>
    </recommendedName>
</protein>
<feature type="domain" description="Glycosyl transferase family 1" evidence="1">
    <location>
        <begin position="192"/>
        <end position="347"/>
    </location>
</feature>
<evidence type="ECO:0000259" key="2">
    <source>
        <dbReference type="Pfam" id="PF13439"/>
    </source>
</evidence>
<comment type="caution">
    <text evidence="3">The sequence shown here is derived from an EMBL/GenBank/DDBJ whole genome shotgun (WGS) entry which is preliminary data.</text>
</comment>
<dbReference type="PANTHER" id="PTHR12526:SF636">
    <property type="entry name" value="BLL3647 PROTEIN"/>
    <property type="match status" value="1"/>
</dbReference>